<evidence type="ECO:0000313" key="3">
    <source>
        <dbReference type="Proteomes" id="UP001165065"/>
    </source>
</evidence>
<sequence length="223" mass="23439">MTSASSSIVPPEYVQQGVDQNQLSNPPNNPLLVKESSSFDSLNAVPTTVCLPATSPTNSLRGFTPTSEGGSDKGDFLLSDQSPDPMASLPLPSSSNSSAPASNSPAGASKAKTAIPAAAPSQNSSFARGNYKCGRCGVPKKGHKCPYKPRLKRSPDETPPVTKSISIQCELGDGPLGDPNWIRSQGTAASYVDQGETKKQKMERDEEEIQFAADIAAKAKQKM</sequence>
<feature type="compositionally biased region" description="Low complexity" evidence="1">
    <location>
        <begin position="23"/>
        <end position="32"/>
    </location>
</feature>
<feature type="compositionally biased region" description="Basic residues" evidence="1">
    <location>
        <begin position="140"/>
        <end position="152"/>
    </location>
</feature>
<dbReference type="AlphaFoldDB" id="A0A9W7GLX9"/>
<dbReference type="EMBL" id="BRYA01000295">
    <property type="protein sequence ID" value="GMI46367.1"/>
    <property type="molecule type" value="Genomic_DNA"/>
</dbReference>
<gene>
    <name evidence="2" type="ORF">TrCOL_g399</name>
</gene>
<reference evidence="3" key="1">
    <citation type="journal article" date="2023" name="Commun. Biol.">
        <title>Genome analysis of Parmales, the sister group of diatoms, reveals the evolutionary specialization of diatoms from phago-mixotrophs to photoautotrophs.</title>
        <authorList>
            <person name="Ban H."/>
            <person name="Sato S."/>
            <person name="Yoshikawa S."/>
            <person name="Yamada K."/>
            <person name="Nakamura Y."/>
            <person name="Ichinomiya M."/>
            <person name="Sato N."/>
            <person name="Blanc-Mathieu R."/>
            <person name="Endo H."/>
            <person name="Kuwata A."/>
            <person name="Ogata H."/>
        </authorList>
    </citation>
    <scope>NUCLEOTIDE SEQUENCE [LARGE SCALE GENOMIC DNA]</scope>
</reference>
<evidence type="ECO:0000256" key="1">
    <source>
        <dbReference type="SAM" id="MobiDB-lite"/>
    </source>
</evidence>
<feature type="region of interest" description="Disordered" evidence="1">
    <location>
        <begin position="140"/>
        <end position="163"/>
    </location>
</feature>
<dbReference type="OrthoDB" id="6362633at2759"/>
<keyword evidence="3" id="KW-1185">Reference proteome</keyword>
<name>A0A9W7GLX9_9STRA</name>
<organism evidence="2 3">
    <name type="scientific">Triparma columacea</name>
    <dbReference type="NCBI Taxonomy" id="722753"/>
    <lineage>
        <taxon>Eukaryota</taxon>
        <taxon>Sar</taxon>
        <taxon>Stramenopiles</taxon>
        <taxon>Ochrophyta</taxon>
        <taxon>Bolidophyceae</taxon>
        <taxon>Parmales</taxon>
        <taxon>Triparmaceae</taxon>
        <taxon>Triparma</taxon>
    </lineage>
</organism>
<feature type="region of interest" description="Disordered" evidence="1">
    <location>
        <begin position="1"/>
        <end position="35"/>
    </location>
</feature>
<comment type="caution">
    <text evidence="2">The sequence shown here is derived from an EMBL/GenBank/DDBJ whole genome shotgun (WGS) entry which is preliminary data.</text>
</comment>
<proteinExistence type="predicted"/>
<feature type="region of interest" description="Disordered" evidence="1">
    <location>
        <begin position="48"/>
        <end position="124"/>
    </location>
</feature>
<feature type="compositionally biased region" description="Low complexity" evidence="1">
    <location>
        <begin position="82"/>
        <end position="121"/>
    </location>
</feature>
<protein>
    <submittedName>
        <fullName evidence="2">Uncharacterized protein</fullName>
    </submittedName>
</protein>
<dbReference type="Proteomes" id="UP001165065">
    <property type="component" value="Unassembled WGS sequence"/>
</dbReference>
<feature type="compositionally biased region" description="Polar residues" evidence="1">
    <location>
        <begin position="54"/>
        <end position="69"/>
    </location>
</feature>
<evidence type="ECO:0000313" key="2">
    <source>
        <dbReference type="EMBL" id="GMI46367.1"/>
    </source>
</evidence>
<accession>A0A9W7GLX9</accession>